<dbReference type="PATRIC" id="fig|54915.3.peg.1664"/>
<evidence type="ECO:0000313" key="2">
    <source>
        <dbReference type="EMBL" id="KNB72824.1"/>
    </source>
</evidence>
<dbReference type="Proteomes" id="UP000036834">
    <property type="component" value="Unassembled WGS sequence"/>
</dbReference>
<gene>
    <name evidence="2" type="ORF">ADS79_13360</name>
    <name evidence="1" type="ORF">BRE01_38380</name>
</gene>
<proteinExistence type="predicted"/>
<organism evidence="2 3">
    <name type="scientific">Brevibacillus reuszeri</name>
    <dbReference type="NCBI Taxonomy" id="54915"/>
    <lineage>
        <taxon>Bacteria</taxon>
        <taxon>Bacillati</taxon>
        <taxon>Bacillota</taxon>
        <taxon>Bacilli</taxon>
        <taxon>Bacillales</taxon>
        <taxon>Paenibacillaceae</taxon>
        <taxon>Brevibacillus</taxon>
    </lineage>
</organism>
<name>A0A0K9YVT7_9BACL</name>
<reference evidence="1 4" key="3">
    <citation type="submission" date="2019-06" db="EMBL/GenBank/DDBJ databases">
        <title>Whole genome shotgun sequence of Brevibacillus reuszeri NBRC 15719.</title>
        <authorList>
            <person name="Hosoyama A."/>
            <person name="Uohara A."/>
            <person name="Ohji S."/>
            <person name="Ichikawa N."/>
        </authorList>
    </citation>
    <scope>NUCLEOTIDE SEQUENCE [LARGE SCALE GENOMIC DNA]</scope>
    <source>
        <strain evidence="1 4">NBRC 15719</strain>
    </source>
</reference>
<protein>
    <submittedName>
        <fullName evidence="2">Uncharacterized protein</fullName>
    </submittedName>
</protein>
<comment type="caution">
    <text evidence="2">The sequence shown here is derived from an EMBL/GenBank/DDBJ whole genome shotgun (WGS) entry which is preliminary data.</text>
</comment>
<dbReference type="STRING" id="54915.ADS79_13360"/>
<dbReference type="OrthoDB" id="2627803at2"/>
<dbReference type="Proteomes" id="UP000319578">
    <property type="component" value="Unassembled WGS sequence"/>
</dbReference>
<dbReference type="AlphaFoldDB" id="A0A0K9YVT7"/>
<dbReference type="EMBL" id="BJON01000015">
    <property type="protein sequence ID" value="GED70136.1"/>
    <property type="molecule type" value="Genomic_DNA"/>
</dbReference>
<reference evidence="2" key="2">
    <citation type="submission" date="2015-07" db="EMBL/GenBank/DDBJ databases">
        <title>MeaNS - Measles Nucleotide Surveillance Program.</title>
        <authorList>
            <person name="Tran T."/>
            <person name="Druce J."/>
        </authorList>
    </citation>
    <scope>NUCLEOTIDE SEQUENCE</scope>
    <source>
        <strain evidence="2">DSM 9887</strain>
    </source>
</reference>
<dbReference type="EMBL" id="LGIQ01000007">
    <property type="protein sequence ID" value="KNB72824.1"/>
    <property type="molecule type" value="Genomic_DNA"/>
</dbReference>
<keyword evidence="4" id="KW-1185">Reference proteome</keyword>
<sequence>MASSTLSGDLIYNLQVGTTLNIGVGGYVITGTLNRVGNDYLYLAPFKVPMANILYIEELP</sequence>
<evidence type="ECO:0000313" key="4">
    <source>
        <dbReference type="Proteomes" id="UP000319578"/>
    </source>
</evidence>
<reference evidence="3" key="1">
    <citation type="submission" date="2015-07" db="EMBL/GenBank/DDBJ databases">
        <title>Genome sequencing project for genomic taxonomy and phylogenomics of Bacillus-like bacteria.</title>
        <authorList>
            <person name="Liu B."/>
            <person name="Wang J."/>
            <person name="Zhu Y."/>
            <person name="Liu G."/>
            <person name="Chen Q."/>
            <person name="Chen Z."/>
            <person name="Lan J."/>
            <person name="Che J."/>
            <person name="Ge C."/>
            <person name="Shi H."/>
            <person name="Pan Z."/>
            <person name="Liu X."/>
        </authorList>
    </citation>
    <scope>NUCLEOTIDE SEQUENCE [LARGE SCALE GENOMIC DNA]</scope>
    <source>
        <strain evidence="3">DSM 9887</strain>
    </source>
</reference>
<evidence type="ECO:0000313" key="3">
    <source>
        <dbReference type="Proteomes" id="UP000036834"/>
    </source>
</evidence>
<accession>A0A0K9YVT7</accession>
<evidence type="ECO:0000313" key="1">
    <source>
        <dbReference type="EMBL" id="GED70136.1"/>
    </source>
</evidence>
<dbReference type="RefSeq" id="WP_049738869.1">
    <property type="nucleotide sequence ID" value="NZ_BJON01000015.1"/>
</dbReference>